<dbReference type="GO" id="GO:0005524">
    <property type="term" value="F:ATP binding"/>
    <property type="evidence" value="ECO:0007669"/>
    <property type="project" value="UniProtKB-KW"/>
</dbReference>
<dbReference type="Pfam" id="PF25872">
    <property type="entry name" value="HTH_77"/>
    <property type="match status" value="1"/>
</dbReference>
<dbReference type="InterPro" id="IPR049945">
    <property type="entry name" value="AAA_22"/>
</dbReference>
<evidence type="ECO:0000259" key="2">
    <source>
        <dbReference type="SMART" id="SM00862"/>
    </source>
</evidence>
<evidence type="ECO:0000313" key="4">
    <source>
        <dbReference type="Proteomes" id="UP001597277"/>
    </source>
</evidence>
<evidence type="ECO:0000313" key="3">
    <source>
        <dbReference type="EMBL" id="MFD1717649.1"/>
    </source>
</evidence>
<reference evidence="4" key="1">
    <citation type="journal article" date="2019" name="Int. J. Syst. Evol. Microbiol.">
        <title>The Global Catalogue of Microorganisms (GCM) 10K type strain sequencing project: providing services to taxonomists for standard genome sequencing and annotation.</title>
        <authorList>
            <consortium name="The Broad Institute Genomics Platform"/>
            <consortium name="The Broad Institute Genome Sequencing Center for Infectious Disease"/>
            <person name="Wu L."/>
            <person name="Ma J."/>
        </authorList>
    </citation>
    <scope>NUCLEOTIDE SEQUENCE [LARGE SCALE GENOMIC DNA]</scope>
    <source>
        <strain evidence="4">JCM 17130</strain>
    </source>
</reference>
<dbReference type="InterPro" id="IPR011990">
    <property type="entry name" value="TPR-like_helical_dom_sf"/>
</dbReference>
<dbReference type="InterPro" id="IPR001867">
    <property type="entry name" value="OmpR/PhoB-type_DNA-bd"/>
</dbReference>
<organism evidence="3 4">
    <name type="scientific">Georgenia deserti</name>
    <dbReference type="NCBI Taxonomy" id="2093781"/>
    <lineage>
        <taxon>Bacteria</taxon>
        <taxon>Bacillati</taxon>
        <taxon>Actinomycetota</taxon>
        <taxon>Actinomycetes</taxon>
        <taxon>Micrococcales</taxon>
        <taxon>Bogoriellaceae</taxon>
        <taxon>Georgenia</taxon>
    </lineage>
</organism>
<evidence type="ECO:0000256" key="1">
    <source>
        <dbReference type="ARBA" id="ARBA00023125"/>
    </source>
</evidence>
<dbReference type="SUPFAM" id="SSF52540">
    <property type="entry name" value="P-loop containing nucleoside triphosphate hydrolases"/>
    <property type="match status" value="1"/>
</dbReference>
<dbReference type="RefSeq" id="WP_388004354.1">
    <property type="nucleotide sequence ID" value="NZ_JBHUEE010000003.1"/>
</dbReference>
<dbReference type="InterPro" id="IPR027417">
    <property type="entry name" value="P-loop_NTPase"/>
</dbReference>
<gene>
    <name evidence="3" type="ORF">ACFSE6_07380</name>
</gene>
<dbReference type="EMBL" id="JBHUEE010000003">
    <property type="protein sequence ID" value="MFD1717649.1"/>
    <property type="molecule type" value="Genomic_DNA"/>
</dbReference>
<dbReference type="PANTHER" id="PTHR47691">
    <property type="entry name" value="REGULATOR-RELATED"/>
    <property type="match status" value="1"/>
</dbReference>
<dbReference type="InterPro" id="IPR036388">
    <property type="entry name" value="WH-like_DNA-bd_sf"/>
</dbReference>
<proteinExistence type="predicted"/>
<sequence length="1028" mass="110825">MAGTAHDPRLRLLDGVTWEGRSVPGDRTRALLRRLAAADGHPVSEASLTEAIWPENRPANPDKALQVVVSRARKATCAEAVARAGTGYRLALARDDVETWLVRDAAARARRALADGDPASAEADARRVHAAGQDTEGLLGRVHAAAGRHEDALPLLEAAAHTDEVLLALLRSEAAVRGVPAALARYDRYRTDVADRLGVDLAPELQALHRELLARDRPVRTGVRYEASSLLGRADDVEALTGLLRQARVVTILGPGGLGKTRLAQVLAGRADQPAVHVVELVGVTADEDVLAEVAAALGVRDSVSSRRLLTREQRADVRARVADHLFQVPTLLVLDNCEHLVTAVAELTAFLVSAVPELTVLTTSRTPLAIAAERVYPLGQLGPGDAAALFAERATAARPGARLPADTVRGIVDRLDGLPLAVELAAAKVRAMSVEEILRRLTNRFDLLRGGDRTAPDRHQTLLAVIDWSWNLLAERERRALRRLSVYQDGFSLEAAEAMVGAEAVDAVAELVDASLLTVSDAGTHLRYRMLETVREFGRMQLVGAGEEDVAREQQRRWAVTLAERESRKLYGPDQLAAIDVLALEDANLSDVLRQAFDEPDPATVVPVFVAVAGLGGLRGDQPRGGTFVMPLAEVLEDFTPPSQLADLTRAALALGMFAALVGATGDRSRLHRILDRLGSHAHDPSLDAMIQIACAIANPATPDDEMHRRCLALVESPHARVRAIAWYYQAHERENAGALTEAIAATRRALDCASADDGPWIHANLHMMLASLHGQLGESDPAARHAEQALPMLERIGATDDAVQARLAIALAAIDRGDFEAARRDVADIEEAGRAAGRDRTGAVIMAQAQLAIADGHVEDGLALYRTAVEDSHAHRRGHPMDGENMLFPWVLATEATALAAEARYADGERGRDLFELLTGKVRSLLDEERPFIDYPVTGLIFFATGMWALLRGALAPTDAIRLLVLAERFAYPRMSPPMRWEHVVTDAEALAPGVLEAVAAEYGERRAADLLPEARAAIERIVDSA</sequence>
<dbReference type="SMART" id="SM00862">
    <property type="entry name" value="Trans_reg_C"/>
    <property type="match status" value="1"/>
</dbReference>
<keyword evidence="4" id="KW-1185">Reference proteome</keyword>
<comment type="caution">
    <text evidence="3">The sequence shown here is derived from an EMBL/GenBank/DDBJ whole genome shotgun (WGS) entry which is preliminary data.</text>
</comment>
<dbReference type="PANTHER" id="PTHR47691:SF3">
    <property type="entry name" value="HTH-TYPE TRANSCRIPTIONAL REGULATOR RV0890C-RELATED"/>
    <property type="match status" value="1"/>
</dbReference>
<dbReference type="Pfam" id="PF13401">
    <property type="entry name" value="AAA_22"/>
    <property type="match status" value="1"/>
</dbReference>
<dbReference type="InterPro" id="IPR058852">
    <property type="entry name" value="HTH_77"/>
</dbReference>
<keyword evidence="1" id="KW-0238">DNA-binding</keyword>
<dbReference type="Gene3D" id="1.25.40.10">
    <property type="entry name" value="Tetratricopeptide repeat domain"/>
    <property type="match status" value="1"/>
</dbReference>
<accession>A0ABW4L386</accession>
<protein>
    <submittedName>
        <fullName evidence="3">ATP-binding protein</fullName>
    </submittedName>
</protein>
<keyword evidence="3" id="KW-0547">Nucleotide-binding</keyword>
<dbReference type="SUPFAM" id="SSF46894">
    <property type="entry name" value="C-terminal effector domain of the bipartite response regulators"/>
    <property type="match status" value="1"/>
</dbReference>
<name>A0ABW4L386_9MICO</name>
<dbReference type="PRINTS" id="PR00364">
    <property type="entry name" value="DISEASERSIST"/>
</dbReference>
<dbReference type="Gene3D" id="3.40.50.300">
    <property type="entry name" value="P-loop containing nucleotide triphosphate hydrolases"/>
    <property type="match status" value="1"/>
</dbReference>
<dbReference type="Proteomes" id="UP001597277">
    <property type="component" value="Unassembled WGS sequence"/>
</dbReference>
<dbReference type="Gene3D" id="1.10.10.10">
    <property type="entry name" value="Winged helix-like DNA-binding domain superfamily/Winged helix DNA-binding domain"/>
    <property type="match status" value="1"/>
</dbReference>
<keyword evidence="3" id="KW-0067">ATP-binding</keyword>
<feature type="domain" description="OmpR/PhoB-type" evidence="2">
    <location>
        <begin position="20"/>
        <end position="90"/>
    </location>
</feature>
<dbReference type="InterPro" id="IPR016032">
    <property type="entry name" value="Sig_transdc_resp-reg_C-effctor"/>
</dbReference>
<dbReference type="SUPFAM" id="SSF48452">
    <property type="entry name" value="TPR-like"/>
    <property type="match status" value="2"/>
</dbReference>